<accession>A0A2P6NV69</accession>
<dbReference type="GO" id="GO:0004069">
    <property type="term" value="F:L-aspartate:2-oxoglutarate aminotransferase activity"/>
    <property type="evidence" value="ECO:0007669"/>
    <property type="project" value="UniProtKB-EC"/>
</dbReference>
<dbReference type="Pfam" id="PF00155">
    <property type="entry name" value="Aminotran_1_2"/>
    <property type="match status" value="1"/>
</dbReference>
<comment type="similarity">
    <text evidence="2">Belongs to the class-I pyridoxal-phosphate-dependent aminotransferase family.</text>
</comment>
<dbReference type="InterPro" id="IPR004838">
    <property type="entry name" value="NHTrfase_class1_PyrdxlP-BS"/>
</dbReference>
<dbReference type="FunFam" id="3.90.1150.10:FF:000001">
    <property type="entry name" value="Aspartate aminotransferase"/>
    <property type="match status" value="1"/>
</dbReference>
<protein>
    <recommendedName>
        <fullName evidence="8">Aspartate aminotransferase</fullName>
        <ecNumber evidence="8">2.6.1.1</ecNumber>
    </recommendedName>
</protein>
<dbReference type="Gene3D" id="3.40.640.10">
    <property type="entry name" value="Type I PLP-dependent aspartate aminotransferase-like (Major domain)"/>
    <property type="match status" value="1"/>
</dbReference>
<evidence type="ECO:0000256" key="4">
    <source>
        <dbReference type="ARBA" id="ARBA00022576"/>
    </source>
</evidence>
<dbReference type="GO" id="GO:0006520">
    <property type="term" value="P:amino acid metabolic process"/>
    <property type="evidence" value="ECO:0007669"/>
    <property type="project" value="InterPro"/>
</dbReference>
<dbReference type="InterPro" id="IPR000796">
    <property type="entry name" value="Asp_trans"/>
</dbReference>
<feature type="domain" description="Aminotransferase class I/classII large" evidence="9">
    <location>
        <begin position="196"/>
        <end position="567"/>
    </location>
</feature>
<evidence type="ECO:0000256" key="1">
    <source>
        <dbReference type="ARBA" id="ARBA00001933"/>
    </source>
</evidence>
<dbReference type="PANTHER" id="PTHR11879:SF22">
    <property type="entry name" value="ASPARTATE AMINOTRANSFERASE, MITOCHONDRIAL"/>
    <property type="match status" value="1"/>
</dbReference>
<evidence type="ECO:0000256" key="8">
    <source>
        <dbReference type="RuleBase" id="RU000480"/>
    </source>
</evidence>
<dbReference type="PANTHER" id="PTHR11879">
    <property type="entry name" value="ASPARTATE AMINOTRANSFERASE"/>
    <property type="match status" value="1"/>
</dbReference>
<evidence type="ECO:0000259" key="9">
    <source>
        <dbReference type="Pfam" id="PF00155"/>
    </source>
</evidence>
<evidence type="ECO:0000313" key="10">
    <source>
        <dbReference type="EMBL" id="PRP87872.1"/>
    </source>
</evidence>
<dbReference type="EMBL" id="MDYQ01000016">
    <property type="protein sequence ID" value="PRP87872.1"/>
    <property type="molecule type" value="Genomic_DNA"/>
</dbReference>
<dbReference type="NCBIfam" id="NF006719">
    <property type="entry name" value="PRK09257.1"/>
    <property type="match status" value="1"/>
</dbReference>
<evidence type="ECO:0000256" key="5">
    <source>
        <dbReference type="ARBA" id="ARBA00022679"/>
    </source>
</evidence>
<dbReference type="SUPFAM" id="SSF53383">
    <property type="entry name" value="PLP-dependent transferases"/>
    <property type="match status" value="1"/>
</dbReference>
<name>A0A2P6NV69_9EUKA</name>
<dbReference type="InterPro" id="IPR015421">
    <property type="entry name" value="PyrdxlP-dep_Trfase_major"/>
</dbReference>
<keyword evidence="5 8" id="KW-0808">Transferase</keyword>
<dbReference type="FunCoup" id="A0A2P6NV69">
    <property type="interactions" value="779"/>
</dbReference>
<dbReference type="Gene3D" id="3.90.1150.10">
    <property type="entry name" value="Aspartate Aminotransferase, domain 1"/>
    <property type="match status" value="1"/>
</dbReference>
<comment type="subunit">
    <text evidence="3 8">Homodimer.</text>
</comment>
<keyword evidence="11" id="KW-1185">Reference proteome</keyword>
<evidence type="ECO:0000256" key="3">
    <source>
        <dbReference type="ARBA" id="ARBA00011738"/>
    </source>
</evidence>
<evidence type="ECO:0000256" key="7">
    <source>
        <dbReference type="ARBA" id="ARBA00049185"/>
    </source>
</evidence>
<keyword evidence="6" id="KW-0663">Pyridoxal phosphate</keyword>
<keyword evidence="4 8" id="KW-0032">Aminotransferase</keyword>
<organism evidence="10 11">
    <name type="scientific">Planoprotostelium fungivorum</name>
    <dbReference type="NCBI Taxonomy" id="1890364"/>
    <lineage>
        <taxon>Eukaryota</taxon>
        <taxon>Amoebozoa</taxon>
        <taxon>Evosea</taxon>
        <taxon>Variosea</taxon>
        <taxon>Cavosteliida</taxon>
        <taxon>Cavosteliaceae</taxon>
        <taxon>Planoprotostelium</taxon>
    </lineage>
</organism>
<dbReference type="InterPro" id="IPR015422">
    <property type="entry name" value="PyrdxlP-dep_Trfase_small"/>
</dbReference>
<proteinExistence type="inferred from homology"/>
<comment type="catalytic activity">
    <reaction evidence="7 8">
        <text>L-aspartate + 2-oxoglutarate = oxaloacetate + L-glutamate</text>
        <dbReference type="Rhea" id="RHEA:21824"/>
        <dbReference type="ChEBI" id="CHEBI:16452"/>
        <dbReference type="ChEBI" id="CHEBI:16810"/>
        <dbReference type="ChEBI" id="CHEBI:29985"/>
        <dbReference type="ChEBI" id="CHEBI:29991"/>
        <dbReference type="EC" id="2.6.1.1"/>
    </reaction>
</comment>
<evidence type="ECO:0000313" key="11">
    <source>
        <dbReference type="Proteomes" id="UP000241769"/>
    </source>
</evidence>
<dbReference type="PRINTS" id="PR00799">
    <property type="entry name" value="TRANSAMINASE"/>
</dbReference>
<evidence type="ECO:0000256" key="2">
    <source>
        <dbReference type="ARBA" id="ARBA00007441"/>
    </source>
</evidence>
<dbReference type="GO" id="GO:0030170">
    <property type="term" value="F:pyridoxal phosphate binding"/>
    <property type="evidence" value="ECO:0007669"/>
    <property type="project" value="InterPro"/>
</dbReference>
<sequence length="574" mass="64060">MFSTLFTRVEAVANVEGPFLRNLRPPKKENDPERVKKKENACGGRYHGYRDNGYYWKDGIYSEELDLINSERNFGRGYKLSPCGFVVCHLLFGSSVDPVGGSTLSLPTCWRLQYNLQTFIFIHRRGNHFRLRRHKEIAYIMSMNVMRTATTSLKRMSASRPQIRTVTSGPWGKVTKGPEDPILGVSVAFQKDTDPKKINLGVGAYRDDNGKPFILESVKKAEEKINASKPDHEYGPIGGPPAFNKAVQELVFGKNSSIITEKRAVTVQALSGTGSLRVGGDFMKKWINVPTESAGAIYLPDPTWGNHIPLFENAGFETKKYRYYDPKTCGLDFSAMRDDIHKAPNGSIFLFHACAHNPTGVDPNAQQWKEISQVCKEKGHFAFFDLAYQGFASGDPVKDVQAVHTFIEDGHQVGIASSFAKNFGLYGERVGALTFVTADANQADNVESQLKILIRPMYSNPPVYGARIVTTILNDSGLNDLWRSEVKGMADRIITMRESLVKNLKGNGSTREWKHVTDQIGMFCYSGLTPQQVDRLTNEFHIYLTRNGRISMAGVTSKNVEYLASSIHAVTKGQ</sequence>
<gene>
    <name evidence="10" type="ORF">PROFUN_02609</name>
</gene>
<dbReference type="InParanoid" id="A0A2P6NV69"/>
<comment type="cofactor">
    <cofactor evidence="1">
        <name>pyridoxal 5'-phosphate</name>
        <dbReference type="ChEBI" id="CHEBI:597326"/>
    </cofactor>
</comment>
<dbReference type="STRING" id="1890364.A0A2P6NV69"/>
<reference evidence="10 11" key="1">
    <citation type="journal article" date="2018" name="Genome Biol. Evol.">
        <title>Multiple Roots of Fruiting Body Formation in Amoebozoa.</title>
        <authorList>
            <person name="Hillmann F."/>
            <person name="Forbes G."/>
            <person name="Novohradska S."/>
            <person name="Ferling I."/>
            <person name="Riege K."/>
            <person name="Groth M."/>
            <person name="Westermann M."/>
            <person name="Marz M."/>
            <person name="Spaller T."/>
            <person name="Winckler T."/>
            <person name="Schaap P."/>
            <person name="Glockner G."/>
        </authorList>
    </citation>
    <scope>NUCLEOTIDE SEQUENCE [LARGE SCALE GENOMIC DNA]</scope>
    <source>
        <strain evidence="10 11">Jena</strain>
    </source>
</reference>
<dbReference type="EC" id="2.6.1.1" evidence="8"/>
<evidence type="ECO:0000256" key="6">
    <source>
        <dbReference type="ARBA" id="ARBA00022898"/>
    </source>
</evidence>
<dbReference type="OrthoDB" id="6752799at2759"/>
<dbReference type="FunFam" id="3.40.640.10:FF:000015">
    <property type="entry name" value="Aspartate aminotransferase"/>
    <property type="match status" value="1"/>
</dbReference>
<dbReference type="PROSITE" id="PS00105">
    <property type="entry name" value="AA_TRANSFER_CLASS_1"/>
    <property type="match status" value="1"/>
</dbReference>
<dbReference type="InterPro" id="IPR015424">
    <property type="entry name" value="PyrdxlP-dep_Trfase"/>
</dbReference>
<dbReference type="InterPro" id="IPR004839">
    <property type="entry name" value="Aminotransferase_I/II_large"/>
</dbReference>
<comment type="miscellaneous">
    <text evidence="8">In eukaryotes there are cytoplasmic, mitochondrial and chloroplastic isozymes.</text>
</comment>
<comment type="caution">
    <text evidence="10">The sequence shown here is derived from an EMBL/GenBank/DDBJ whole genome shotgun (WGS) entry which is preliminary data.</text>
</comment>
<dbReference type="GO" id="GO:0005739">
    <property type="term" value="C:mitochondrion"/>
    <property type="evidence" value="ECO:0007669"/>
    <property type="project" value="TreeGrafter"/>
</dbReference>
<dbReference type="AlphaFoldDB" id="A0A2P6NV69"/>
<dbReference type="Proteomes" id="UP000241769">
    <property type="component" value="Unassembled WGS sequence"/>
</dbReference>
<dbReference type="CDD" id="cd00609">
    <property type="entry name" value="AAT_like"/>
    <property type="match status" value="1"/>
</dbReference>